<gene>
    <name evidence="2" type="ORF">LX15_001513</name>
</gene>
<dbReference type="Proteomes" id="UP001205311">
    <property type="component" value="Unassembled WGS sequence"/>
</dbReference>
<dbReference type="EMBL" id="JAMTCP010000005">
    <property type="protein sequence ID" value="MCP2257827.1"/>
    <property type="molecule type" value="Genomic_DNA"/>
</dbReference>
<name>A0ABT1HQQ4_STRSD</name>
<sequence>MRRGTVSYLIMISVAPAVDAPPRSISPASVMDDRCRLCSSAGNVHDCAMFPQVMARAELASAGSGPTRHPAEPGDRGQGLPQPIRLINLGALLIWL</sequence>
<keyword evidence="3" id="KW-1185">Reference proteome</keyword>
<protein>
    <submittedName>
        <fullName evidence="2">Uncharacterized protein</fullName>
    </submittedName>
</protein>
<reference evidence="2 3" key="1">
    <citation type="submission" date="2022-06" db="EMBL/GenBank/DDBJ databases">
        <title>Genomic Encyclopedia of Archaeal and Bacterial Type Strains, Phase II (KMG-II): from individual species to whole genera.</title>
        <authorList>
            <person name="Goeker M."/>
        </authorList>
    </citation>
    <scope>NUCLEOTIDE SEQUENCE [LARGE SCALE GENOMIC DNA]</scope>
    <source>
        <strain evidence="2 3">DSM 40477</strain>
    </source>
</reference>
<organism evidence="2 3">
    <name type="scientific">Streptoalloteichus tenebrarius (strain ATCC 17920 / DSM 40477 / JCM 4838 / CBS 697.72 / NBRC 16177 / NCIMB 11028 / NRRL B-12390 / A12253. 1 / ISP 5477)</name>
    <name type="common">Streptomyces tenebrarius</name>
    <dbReference type="NCBI Taxonomy" id="1933"/>
    <lineage>
        <taxon>Bacteria</taxon>
        <taxon>Bacillati</taxon>
        <taxon>Actinomycetota</taxon>
        <taxon>Actinomycetes</taxon>
        <taxon>Pseudonocardiales</taxon>
        <taxon>Pseudonocardiaceae</taxon>
        <taxon>Streptoalloteichus</taxon>
    </lineage>
</organism>
<evidence type="ECO:0000313" key="3">
    <source>
        <dbReference type="Proteomes" id="UP001205311"/>
    </source>
</evidence>
<comment type="caution">
    <text evidence="2">The sequence shown here is derived from an EMBL/GenBank/DDBJ whole genome shotgun (WGS) entry which is preliminary data.</text>
</comment>
<evidence type="ECO:0000313" key="2">
    <source>
        <dbReference type="EMBL" id="MCP2257827.1"/>
    </source>
</evidence>
<accession>A0ABT1HQQ4</accession>
<dbReference type="RefSeq" id="WP_253668770.1">
    <property type="nucleotide sequence ID" value="NZ_JAMTCP010000005.1"/>
</dbReference>
<evidence type="ECO:0000256" key="1">
    <source>
        <dbReference type="SAM" id="MobiDB-lite"/>
    </source>
</evidence>
<feature type="region of interest" description="Disordered" evidence="1">
    <location>
        <begin position="59"/>
        <end position="80"/>
    </location>
</feature>
<proteinExistence type="predicted"/>